<keyword evidence="15" id="KW-1185">Reference proteome</keyword>
<evidence type="ECO:0000313" key="14">
    <source>
        <dbReference type="EMBL" id="KAI6645652.1"/>
    </source>
</evidence>
<dbReference type="InterPro" id="IPR040138">
    <property type="entry name" value="MIER/MTA"/>
</dbReference>
<feature type="domain" description="C2H2-type" evidence="10">
    <location>
        <begin position="411"/>
        <end position="438"/>
    </location>
</feature>
<dbReference type="InterPro" id="IPR043151">
    <property type="entry name" value="BAH_sf"/>
</dbReference>
<dbReference type="Proteomes" id="UP001165289">
    <property type="component" value="Unassembled WGS sequence"/>
</dbReference>
<dbReference type="SUPFAM" id="SSF57667">
    <property type="entry name" value="beta-beta-alpha zinc fingers"/>
    <property type="match status" value="1"/>
</dbReference>
<feature type="domain" description="SANT" evidence="13">
    <location>
        <begin position="241"/>
        <end position="292"/>
    </location>
</feature>
<keyword evidence="5" id="KW-0238">DNA-binding</keyword>
<evidence type="ECO:0000256" key="2">
    <source>
        <dbReference type="ARBA" id="ARBA00022723"/>
    </source>
</evidence>
<dbReference type="SMART" id="SM01189">
    <property type="entry name" value="ELM2"/>
    <property type="match status" value="1"/>
</dbReference>
<keyword evidence="1" id="KW-0597">Phosphoprotein</keyword>
<dbReference type="Gene3D" id="4.10.1240.50">
    <property type="match status" value="1"/>
</dbReference>
<dbReference type="FunFam" id="1.10.10.60:FF:000012">
    <property type="entry name" value="Metastasis-associated 1 family, member 3"/>
    <property type="match status" value="1"/>
</dbReference>
<keyword evidence="4" id="KW-0862">Zinc</keyword>
<feature type="domain" description="C2H2-type" evidence="10">
    <location>
        <begin position="436"/>
        <end position="466"/>
    </location>
</feature>
<evidence type="ECO:0000256" key="3">
    <source>
        <dbReference type="ARBA" id="ARBA00022771"/>
    </source>
</evidence>
<organism evidence="14 15">
    <name type="scientific">Oopsacas minuta</name>
    <dbReference type="NCBI Taxonomy" id="111878"/>
    <lineage>
        <taxon>Eukaryota</taxon>
        <taxon>Metazoa</taxon>
        <taxon>Porifera</taxon>
        <taxon>Hexactinellida</taxon>
        <taxon>Hexasterophora</taxon>
        <taxon>Lyssacinosida</taxon>
        <taxon>Leucopsacidae</taxon>
        <taxon>Oopsacas</taxon>
    </lineage>
</organism>
<dbReference type="Pfam" id="PF01448">
    <property type="entry name" value="ELM2"/>
    <property type="match status" value="1"/>
</dbReference>
<dbReference type="AlphaFoldDB" id="A0AAV7J7V5"/>
<keyword evidence="6" id="KW-0539">Nucleus</keyword>
<dbReference type="PROSITE" id="PS51038">
    <property type="entry name" value="BAH"/>
    <property type="match status" value="1"/>
</dbReference>
<evidence type="ECO:0000256" key="7">
    <source>
        <dbReference type="ARBA" id="ARBA00093454"/>
    </source>
</evidence>
<evidence type="ECO:0000256" key="1">
    <source>
        <dbReference type="ARBA" id="ARBA00022553"/>
    </source>
</evidence>
<keyword evidence="3 8" id="KW-0863">Zinc-finger</keyword>
<evidence type="ECO:0000259" key="12">
    <source>
        <dbReference type="PROSITE" id="PS51156"/>
    </source>
</evidence>
<dbReference type="InterPro" id="IPR013087">
    <property type="entry name" value="Znf_C2H2_type"/>
</dbReference>
<dbReference type="FunFam" id="4.10.1240.50:FF:000001">
    <property type="entry name" value="Metastasis-associated 1 family, member 3"/>
    <property type="match status" value="1"/>
</dbReference>
<dbReference type="SMART" id="SM00401">
    <property type="entry name" value="ZnF_GATA"/>
    <property type="match status" value="1"/>
</dbReference>
<evidence type="ECO:0000259" key="10">
    <source>
        <dbReference type="PROSITE" id="PS50157"/>
    </source>
</evidence>
<evidence type="ECO:0000256" key="8">
    <source>
        <dbReference type="PROSITE-ProRule" id="PRU00042"/>
    </source>
</evidence>
<dbReference type="PANTHER" id="PTHR10865">
    <property type="entry name" value="METASTASIS-ASSOCIATED PROTEIN AND MESODERM INDUCTION EARLY RESPONSE PROTEIN"/>
    <property type="match status" value="1"/>
</dbReference>
<dbReference type="SMART" id="SM00355">
    <property type="entry name" value="ZnF_C2H2"/>
    <property type="match status" value="2"/>
</dbReference>
<feature type="domain" description="BAH" evidence="11">
    <location>
        <begin position="1"/>
        <end position="121"/>
    </location>
</feature>
<dbReference type="InterPro" id="IPR036236">
    <property type="entry name" value="Znf_C2H2_sf"/>
</dbReference>
<feature type="compositionally biased region" description="Polar residues" evidence="9">
    <location>
        <begin position="608"/>
        <end position="623"/>
    </location>
</feature>
<proteinExistence type="inferred from homology"/>
<comment type="similarity">
    <text evidence="7">Belongs to the metastasis-associated protein family.</text>
</comment>
<gene>
    <name evidence="14" type="ORF">LOD99_12915</name>
</gene>
<protein>
    <submittedName>
        <fullName evidence="14">Metastasis-associated protein MTA3-like</fullName>
    </submittedName>
</protein>
<dbReference type="GO" id="GO:0008270">
    <property type="term" value="F:zinc ion binding"/>
    <property type="evidence" value="ECO:0007669"/>
    <property type="project" value="UniProtKB-KW"/>
</dbReference>
<dbReference type="GO" id="GO:0042826">
    <property type="term" value="F:histone deacetylase binding"/>
    <property type="evidence" value="ECO:0007669"/>
    <property type="project" value="TreeGrafter"/>
</dbReference>
<reference evidence="14 15" key="1">
    <citation type="journal article" date="2023" name="BMC Biol.">
        <title>The compact genome of the sponge Oopsacas minuta (Hexactinellida) is lacking key metazoan core genes.</title>
        <authorList>
            <person name="Santini S."/>
            <person name="Schenkelaars Q."/>
            <person name="Jourda C."/>
            <person name="Duchesne M."/>
            <person name="Belahbib H."/>
            <person name="Rocher C."/>
            <person name="Selva M."/>
            <person name="Riesgo A."/>
            <person name="Vervoort M."/>
            <person name="Leys S.P."/>
            <person name="Kodjabachian L."/>
            <person name="Le Bivic A."/>
            <person name="Borchiellini C."/>
            <person name="Claverie J.M."/>
            <person name="Renard E."/>
        </authorList>
    </citation>
    <scope>NUCLEOTIDE SEQUENCE [LARGE SCALE GENOMIC DNA]</scope>
    <source>
        <strain evidence="14">SPO-2</strain>
    </source>
</reference>
<sequence length="623" mass="71465">MNECMLEFQSSHLVSPDRWRKDLCQYFRGGLLITLSPSPIDTESLEGIWSGITEVARHQLKHRELFLSRQIETFRIDAVRGKCTVTVLNELESLLSYLKDEDKFYYSMVYDPNQKTLMVDKGEMRIGFRYQAEIPPLLTDPLTEDHREVLDLETPVWVPSKIPDEDIEKFLIIARSVGTFARALVDDSNNINRMPLRLGAATASRDITLFHALDTLHAANYDLAAGISGFVINGRPIVCCDELEAWTAEEANLFQQGLLEQKDFLYIQRKFFPKKSLKSVISYYYLWKTTQQYQIQRKLKLQDKQNDLKEVIVHLIRSAGPSQNPTNLLGLAPPSGELPQTVPHDTLIKAADGGKSCESCYATTSNKWHIWGDPTRGCRICNHCMIYWRKYGGLKLPTIWEHHEKHPEQVYTCNQCKKQFNRQERLTNHLRQHQPHRCHMPNCEKTFKSKSTLRRHISGQHQNQPGSSMQQLMPPTSFLMNATSLSLFVRKQVARVDIIRLARHPFRSYPKEPFDIPEDSEFKLRARRLGLKYTNSRAIADVVDQLIESQLHPTSPIIRTLLKGTLLSPKSIPLMSDHLSPQILLSSSSSKRLRPQSNDTPAPKQICSEDSPTNQIVPSHFAN</sequence>
<dbReference type="GO" id="GO:0016581">
    <property type="term" value="C:NuRD complex"/>
    <property type="evidence" value="ECO:0007669"/>
    <property type="project" value="TreeGrafter"/>
</dbReference>
<dbReference type="Gene3D" id="1.10.10.60">
    <property type="entry name" value="Homeodomain-like"/>
    <property type="match status" value="1"/>
</dbReference>
<dbReference type="InterPro" id="IPR001025">
    <property type="entry name" value="BAH_dom"/>
</dbReference>
<dbReference type="FunFam" id="3.30.160.60:FF:000065">
    <property type="entry name" value="B-cell CLL/lymphoma 6, member B"/>
    <property type="match status" value="1"/>
</dbReference>
<name>A0AAV7J7V5_9METZ</name>
<dbReference type="Pfam" id="PF01426">
    <property type="entry name" value="BAH"/>
    <property type="match status" value="1"/>
</dbReference>
<accession>A0AAV7J7V5</accession>
<dbReference type="GO" id="GO:0003713">
    <property type="term" value="F:transcription coactivator activity"/>
    <property type="evidence" value="ECO:0007669"/>
    <property type="project" value="TreeGrafter"/>
</dbReference>
<dbReference type="GO" id="GO:0043565">
    <property type="term" value="F:sequence-specific DNA binding"/>
    <property type="evidence" value="ECO:0007669"/>
    <property type="project" value="InterPro"/>
</dbReference>
<dbReference type="Gene3D" id="3.30.160.60">
    <property type="entry name" value="Classic Zinc Finger"/>
    <property type="match status" value="1"/>
</dbReference>
<dbReference type="PROSITE" id="PS51156">
    <property type="entry name" value="ELM2"/>
    <property type="match status" value="1"/>
</dbReference>
<dbReference type="PROSITE" id="PS51293">
    <property type="entry name" value="SANT"/>
    <property type="match status" value="1"/>
</dbReference>
<dbReference type="PROSITE" id="PS50157">
    <property type="entry name" value="ZINC_FINGER_C2H2_2"/>
    <property type="match status" value="2"/>
</dbReference>
<dbReference type="InterPro" id="IPR009057">
    <property type="entry name" value="Homeodomain-like_sf"/>
</dbReference>
<dbReference type="CDD" id="cd00202">
    <property type="entry name" value="ZnF_GATA"/>
    <property type="match status" value="1"/>
</dbReference>
<evidence type="ECO:0000256" key="4">
    <source>
        <dbReference type="ARBA" id="ARBA00022833"/>
    </source>
</evidence>
<dbReference type="InterPro" id="IPR000949">
    <property type="entry name" value="ELM2_dom"/>
</dbReference>
<comment type="caution">
    <text evidence="14">The sequence shown here is derived from an EMBL/GenBank/DDBJ whole genome shotgun (WGS) entry which is preliminary data.</text>
</comment>
<dbReference type="PANTHER" id="PTHR10865:SF29">
    <property type="entry name" value="METASTASIS ASSOCIATED 1-LIKE, ISOFORM D"/>
    <property type="match status" value="1"/>
</dbReference>
<dbReference type="SUPFAM" id="SSF46689">
    <property type="entry name" value="Homeodomain-like"/>
    <property type="match status" value="1"/>
</dbReference>
<evidence type="ECO:0000256" key="5">
    <source>
        <dbReference type="ARBA" id="ARBA00023125"/>
    </source>
</evidence>
<evidence type="ECO:0000259" key="13">
    <source>
        <dbReference type="PROSITE" id="PS51293"/>
    </source>
</evidence>
<dbReference type="Gene3D" id="2.30.30.490">
    <property type="match status" value="1"/>
</dbReference>
<feature type="region of interest" description="Disordered" evidence="9">
    <location>
        <begin position="586"/>
        <end position="623"/>
    </location>
</feature>
<evidence type="ECO:0000256" key="9">
    <source>
        <dbReference type="SAM" id="MobiDB-lite"/>
    </source>
</evidence>
<dbReference type="PROSITE" id="PS00028">
    <property type="entry name" value="ZINC_FINGER_C2H2_1"/>
    <property type="match status" value="2"/>
</dbReference>
<feature type="domain" description="ELM2" evidence="12">
    <location>
        <begin position="122"/>
        <end position="234"/>
    </location>
</feature>
<keyword evidence="2" id="KW-0479">Metal-binding</keyword>
<evidence type="ECO:0000256" key="6">
    <source>
        <dbReference type="ARBA" id="ARBA00023242"/>
    </source>
</evidence>
<evidence type="ECO:0000259" key="11">
    <source>
        <dbReference type="PROSITE" id="PS51038"/>
    </source>
</evidence>
<evidence type="ECO:0000313" key="15">
    <source>
        <dbReference type="Proteomes" id="UP001165289"/>
    </source>
</evidence>
<dbReference type="InterPro" id="IPR000679">
    <property type="entry name" value="Znf_GATA"/>
</dbReference>
<dbReference type="InterPro" id="IPR017884">
    <property type="entry name" value="SANT_dom"/>
</dbReference>
<dbReference type="GO" id="GO:0003682">
    <property type="term" value="F:chromatin binding"/>
    <property type="evidence" value="ECO:0007669"/>
    <property type="project" value="InterPro"/>
</dbReference>
<dbReference type="GO" id="GO:0000122">
    <property type="term" value="P:negative regulation of transcription by RNA polymerase II"/>
    <property type="evidence" value="ECO:0007669"/>
    <property type="project" value="TreeGrafter"/>
</dbReference>
<dbReference type="GO" id="GO:0003714">
    <property type="term" value="F:transcription corepressor activity"/>
    <property type="evidence" value="ECO:0007669"/>
    <property type="project" value="TreeGrafter"/>
</dbReference>
<dbReference type="EMBL" id="JAKMXF010000365">
    <property type="protein sequence ID" value="KAI6645652.1"/>
    <property type="molecule type" value="Genomic_DNA"/>
</dbReference>